<evidence type="ECO:0000256" key="1">
    <source>
        <dbReference type="ARBA" id="ARBA00004300"/>
    </source>
</evidence>
<feature type="domain" description="Rab-GAP TBC" evidence="3">
    <location>
        <begin position="596"/>
        <end position="760"/>
    </location>
</feature>
<evidence type="ECO:0000313" key="4">
    <source>
        <dbReference type="Proteomes" id="UP000515163"/>
    </source>
</evidence>
<sequence length="1270" mass="143277">MSFYLSFGISPGKLDVFVILTSNEGKEYLLSPVNDAGYGDWLTNLKNKINGRNSPSPFERSSPGQKGFMSRVRNSLRRKKKLGRSMSEDVTGQTWHSKFRQERDEASYHLSTPETKHKTRENITNELRKERSHSYPSESEDDERNDVNKTTLKVKTYEDKACDTSSLVCLDWIITDGGEDTADDKHTNEPNVDETRQNPRKLLKAVGIDYDLEGQTDSNQKGNTVLVNQSIGQGLYSVMDSMEGQTDIIQKEVTVPVNQSLHGFTDLRQTDIQEGNVSPVNQGLQGQTDSTKREVSLPGNLCTAGQTDSAQREIYLPVNQNITGQTDTIKKKDKLPVSQSLPGQTDSTSAEVTLTINQSSTGQTDTIKKKDKLPVSQSLPGQTDSTSAEVTLTINQSSTGQTDTTHGETYSSRDGESISETGQVDVDKAALVERKNTPCSYKLCTNVHNDDFKADMSLQQQKIIRELEIEVCKLKCEVISLIQGTIKVPLKDDDLADWHYVEEIRYKDRIFELLREARLYNPSLPDLDSSKSSNFKDVYGFIHGSRESESVVFHFVCRELTQHYSSFFQVTMNDDCQLNFVCEKVDSVKAIKGVNFYKNQVRKIVEKKQKSEMSEVERQIRCDLLRTMPSNVRFKTLESEEVTQLKRILHVFADVRPDIGYLQVSITNVSLFIVFFSRSLYAVVDVYLRNYFDRMLSGVQADQEVLKELVAEKLPALHAHLKYYGVDISTVTFNWFITVYLDAVPFETAVRIWDSFLFEGREVLFRIAIGLLKLQERSLLQLSGHLEIMQYMKRAARVMYDVDRLFKASFEEMTKFPTNEMLDEKQKQYRADIKSKLGHVSPIKHETSRSRVSSFTVELPSQDKVDRFDQYQMVECAVATSKDLSGPVCISCSVRGEAKVYLLDINKKEMSTLDAHINSRILCTDVLEDGTVLIGTVFWCVYAFNIESRMELWSVPLRDSVIDLCHYDHVTDDKVYAALADGCIAVLPNANGSGPPCQGSHVRIGSAPVMCVTMVDSQVWCGCGNNVVVLDASSLEELHATVVSSSPRHQVARLLEGNHGVWCTIRGSSWVMLIDQNSYDFLLKIDVALDTTIIDAVSESQVYVSPFQESRVTTIMPFADELWVGLGNGQVLIFDLIESETPSKEGDLVESCDSNDEDTPTASTEEEEEEIPNDKSKSQTASNPRFSREGTEVFDKASSEYQFSLKMRVQYRVSEEPIRSLEILRETEDPMVLSCASTLSPEGGLSIWQKHATQDDLYEWLNYPIRHSQA</sequence>
<dbReference type="InterPro" id="IPR050302">
    <property type="entry name" value="Rab_GAP_TBC_domain"/>
</dbReference>
<dbReference type="PANTHER" id="PTHR47219">
    <property type="entry name" value="RAB GTPASE-ACTIVATING PROTEIN 1-LIKE"/>
    <property type="match status" value="1"/>
</dbReference>
<dbReference type="SUPFAM" id="SSF47923">
    <property type="entry name" value="Ypt/Rab-GAP domain of gyp1p"/>
    <property type="match status" value="2"/>
</dbReference>
<feature type="region of interest" description="Disordered" evidence="2">
    <location>
        <begin position="1144"/>
        <end position="1191"/>
    </location>
</feature>
<dbReference type="SMART" id="SM00164">
    <property type="entry name" value="TBC"/>
    <property type="match status" value="1"/>
</dbReference>
<comment type="subcellular location">
    <subcellularLocation>
        <location evidence="1">Cytoplasm</location>
        <location evidence="1">Cytoskeleton</location>
        <location evidence="1">Microtubule organizing center</location>
        <location evidence="1">Centrosome</location>
    </subcellularLocation>
</comment>
<feature type="compositionally biased region" description="Basic residues" evidence="2">
    <location>
        <begin position="74"/>
        <end position="83"/>
    </location>
</feature>
<dbReference type="Proteomes" id="UP000515163">
    <property type="component" value="Unplaced"/>
</dbReference>
<feature type="region of interest" description="Disordered" evidence="2">
    <location>
        <begin position="276"/>
        <end position="296"/>
    </location>
</feature>
<dbReference type="InterPro" id="IPR035969">
    <property type="entry name" value="Rab-GAP_TBC_sf"/>
</dbReference>
<feature type="region of interest" description="Disordered" evidence="2">
    <location>
        <begin position="49"/>
        <end position="146"/>
    </location>
</feature>
<dbReference type="GO" id="GO:0005096">
    <property type="term" value="F:GTPase activator activity"/>
    <property type="evidence" value="ECO:0007669"/>
    <property type="project" value="TreeGrafter"/>
</dbReference>
<dbReference type="Pfam" id="PF00566">
    <property type="entry name" value="RabGAP-TBC"/>
    <property type="match status" value="1"/>
</dbReference>
<organism evidence="4 5">
    <name type="scientific">Actinia tenebrosa</name>
    <name type="common">Australian red waratah sea anemone</name>
    <dbReference type="NCBI Taxonomy" id="6105"/>
    <lineage>
        <taxon>Eukaryota</taxon>
        <taxon>Metazoa</taxon>
        <taxon>Cnidaria</taxon>
        <taxon>Anthozoa</taxon>
        <taxon>Hexacorallia</taxon>
        <taxon>Actiniaria</taxon>
        <taxon>Actiniidae</taxon>
        <taxon>Actinia</taxon>
    </lineage>
</organism>
<feature type="compositionally biased region" description="Acidic residues" evidence="2">
    <location>
        <begin position="1148"/>
        <end position="1171"/>
    </location>
</feature>
<dbReference type="InterPro" id="IPR056602">
    <property type="entry name" value="Beta-prop_LRRK2"/>
</dbReference>
<dbReference type="SUPFAM" id="SSF50998">
    <property type="entry name" value="Quinoprotein alcohol dehydrogenase-like"/>
    <property type="match status" value="1"/>
</dbReference>
<dbReference type="InterPro" id="IPR000195">
    <property type="entry name" value="Rab-GAP-TBC_dom"/>
</dbReference>
<feature type="compositionally biased region" description="Polar residues" evidence="2">
    <location>
        <begin position="276"/>
        <end position="289"/>
    </location>
</feature>
<name>A0A6P8HZM2_ACTTE</name>
<dbReference type="InterPro" id="IPR011047">
    <property type="entry name" value="Quinoprotein_ADH-like_sf"/>
</dbReference>
<proteinExistence type="predicted"/>
<evidence type="ECO:0000313" key="5">
    <source>
        <dbReference type="RefSeq" id="XP_031561824.1"/>
    </source>
</evidence>
<dbReference type="GO" id="GO:0005813">
    <property type="term" value="C:centrosome"/>
    <property type="evidence" value="ECO:0007669"/>
    <property type="project" value="UniProtKB-SubCell"/>
</dbReference>
<keyword evidence="4" id="KW-1185">Reference proteome</keyword>
<evidence type="ECO:0000259" key="3">
    <source>
        <dbReference type="PROSITE" id="PS50086"/>
    </source>
</evidence>
<dbReference type="InterPro" id="IPR015943">
    <property type="entry name" value="WD40/YVTN_repeat-like_dom_sf"/>
</dbReference>
<dbReference type="KEGG" id="aten:116297689"/>
<dbReference type="Pfam" id="PF23748">
    <property type="entry name" value="Beta-prop_LRRK2"/>
    <property type="match status" value="1"/>
</dbReference>
<dbReference type="GO" id="GO:0031267">
    <property type="term" value="F:small GTPase binding"/>
    <property type="evidence" value="ECO:0007669"/>
    <property type="project" value="TreeGrafter"/>
</dbReference>
<dbReference type="Gene3D" id="2.130.10.10">
    <property type="entry name" value="YVTN repeat-like/Quinoprotein amine dehydrogenase"/>
    <property type="match status" value="1"/>
</dbReference>
<feature type="compositionally biased region" description="Polar residues" evidence="2">
    <location>
        <begin position="375"/>
        <end position="410"/>
    </location>
</feature>
<accession>A0A6P8HZM2</accession>
<dbReference type="Gene3D" id="1.10.472.80">
    <property type="entry name" value="Ypt/Rab-GAP domain of gyp1p, domain 3"/>
    <property type="match status" value="1"/>
</dbReference>
<dbReference type="Gene3D" id="1.10.8.270">
    <property type="entry name" value="putative rabgap domain of human tbc1 domain family member 14 like domains"/>
    <property type="match status" value="1"/>
</dbReference>
<protein>
    <submittedName>
        <fullName evidence="5">Uncharacterized protein LOC116297689</fullName>
    </submittedName>
</protein>
<dbReference type="GeneID" id="116297689"/>
<feature type="compositionally biased region" description="Basic and acidic residues" evidence="2">
    <location>
        <begin position="114"/>
        <end position="133"/>
    </location>
</feature>
<dbReference type="InParanoid" id="A0A6P8HZM2"/>
<feature type="compositionally biased region" description="Polar residues" evidence="2">
    <location>
        <begin position="337"/>
        <end position="365"/>
    </location>
</feature>
<feature type="region of interest" description="Disordered" evidence="2">
    <location>
        <begin position="327"/>
        <end position="420"/>
    </location>
</feature>
<dbReference type="AlphaFoldDB" id="A0A6P8HZM2"/>
<evidence type="ECO:0000256" key="2">
    <source>
        <dbReference type="SAM" id="MobiDB-lite"/>
    </source>
</evidence>
<dbReference type="RefSeq" id="XP_031561824.1">
    <property type="nucleotide sequence ID" value="XM_031705964.1"/>
</dbReference>
<gene>
    <name evidence="5" type="primary">LOC116297689</name>
</gene>
<dbReference type="PANTHER" id="PTHR47219:SF20">
    <property type="entry name" value="TBC1 DOMAIN FAMILY MEMBER 2B"/>
    <property type="match status" value="1"/>
</dbReference>
<reference evidence="5" key="1">
    <citation type="submission" date="2025-08" db="UniProtKB">
        <authorList>
            <consortium name="RefSeq"/>
        </authorList>
    </citation>
    <scope>IDENTIFICATION</scope>
    <source>
        <tissue evidence="5">Tentacle</tissue>
    </source>
</reference>
<dbReference type="PROSITE" id="PS50086">
    <property type="entry name" value="TBC_RABGAP"/>
    <property type="match status" value="1"/>
</dbReference>
<dbReference type="OrthoDB" id="44736at2759"/>